<dbReference type="EC" id="2.7.1.49" evidence="2"/>
<dbReference type="GO" id="GO:0009229">
    <property type="term" value="P:thiamine diphosphate biosynthetic process"/>
    <property type="evidence" value="ECO:0007669"/>
    <property type="project" value="UniProtKB-UniPathway"/>
</dbReference>
<evidence type="ECO:0000256" key="2">
    <source>
        <dbReference type="ARBA" id="ARBA00012135"/>
    </source>
</evidence>
<dbReference type="SUPFAM" id="SSF53613">
    <property type="entry name" value="Ribokinase-like"/>
    <property type="match status" value="1"/>
</dbReference>
<dbReference type="Pfam" id="PF08543">
    <property type="entry name" value="Phos_pyr_kin"/>
    <property type="match status" value="1"/>
</dbReference>
<keyword evidence="3 8" id="KW-0808">Transferase</keyword>
<evidence type="ECO:0000256" key="1">
    <source>
        <dbReference type="ARBA" id="ARBA00004948"/>
    </source>
</evidence>
<dbReference type="PANTHER" id="PTHR20858">
    <property type="entry name" value="PHOSPHOMETHYLPYRIMIDINE KINASE"/>
    <property type="match status" value="1"/>
</dbReference>
<dbReference type="AlphaFoldDB" id="A0A6N6RTX4"/>
<dbReference type="GO" id="GO:0005829">
    <property type="term" value="C:cytosol"/>
    <property type="evidence" value="ECO:0007669"/>
    <property type="project" value="TreeGrafter"/>
</dbReference>
<dbReference type="EMBL" id="WBVP01000006">
    <property type="protein sequence ID" value="KAB2825088.1"/>
    <property type="molecule type" value="Genomic_DNA"/>
</dbReference>
<evidence type="ECO:0000313" key="9">
    <source>
        <dbReference type="Proteomes" id="UP000434870"/>
    </source>
</evidence>
<comment type="caution">
    <text evidence="8">The sequence shown here is derived from an EMBL/GenBank/DDBJ whole genome shotgun (WGS) entry which is preliminary data.</text>
</comment>
<feature type="domain" description="Pyridoxamine kinase/Phosphomethylpyrimidine kinase" evidence="7">
    <location>
        <begin position="32"/>
        <end position="280"/>
    </location>
</feature>
<proteinExistence type="predicted"/>
<dbReference type="InterPro" id="IPR013749">
    <property type="entry name" value="PM/HMP-P_kinase-1"/>
</dbReference>
<evidence type="ECO:0000313" key="8">
    <source>
        <dbReference type="EMBL" id="KAB2825088.1"/>
    </source>
</evidence>
<evidence type="ECO:0000256" key="3">
    <source>
        <dbReference type="ARBA" id="ARBA00022679"/>
    </source>
</evidence>
<sequence>MSTFVTTAPLASPVLNKLSTITPIVLTIAGSDSGGGAGIQADIKAISATGGYACSVITALTAQNTQGVTGIYSISSEFVEQQLDAVFSDLNVIAVKVGMLSDSDVIHSVAKKIKQYSPQYVVVDPVMVATSGDLLLQASAIDSLKSELLPLADVITPNLPEASALISVKVPKTEDEMTAIIGELRQLGAKSVLLKGGHLEKDENSTDLLILSDSIERLSTPRIETRNTHGTGCTLSSAIASYLAQGHKLQAAVTLGKHYITQAIIHADELNVGQGHGPVNHFFALHTQE</sequence>
<dbReference type="GO" id="GO:0009228">
    <property type="term" value="P:thiamine biosynthetic process"/>
    <property type="evidence" value="ECO:0007669"/>
    <property type="project" value="InterPro"/>
</dbReference>
<dbReference type="GO" id="GO:0005524">
    <property type="term" value="F:ATP binding"/>
    <property type="evidence" value="ECO:0007669"/>
    <property type="project" value="UniProtKB-KW"/>
</dbReference>
<dbReference type="NCBIfam" id="TIGR00097">
    <property type="entry name" value="HMP-P_kinase"/>
    <property type="match status" value="1"/>
</dbReference>
<dbReference type="InterPro" id="IPR004399">
    <property type="entry name" value="HMP/HMP-P_kinase_dom"/>
</dbReference>
<reference evidence="8 9" key="1">
    <citation type="submission" date="2019-09" db="EMBL/GenBank/DDBJ databases">
        <title>Genome of Aliivibrio finisterrensis LMG 23869 (type strain).</title>
        <authorList>
            <person name="Bowman J.P."/>
        </authorList>
    </citation>
    <scope>NUCLEOTIDE SEQUENCE [LARGE SCALE GENOMIC DNA]</scope>
    <source>
        <strain evidence="8 9">LMG 23869</strain>
    </source>
</reference>
<evidence type="ECO:0000256" key="4">
    <source>
        <dbReference type="ARBA" id="ARBA00022741"/>
    </source>
</evidence>
<dbReference type="CDD" id="cd01169">
    <property type="entry name" value="HMPP_kinase"/>
    <property type="match status" value="1"/>
</dbReference>
<dbReference type="Proteomes" id="UP000434870">
    <property type="component" value="Unassembled WGS sequence"/>
</dbReference>
<dbReference type="UniPathway" id="UPA00060">
    <property type="reaction ID" value="UER00138"/>
</dbReference>
<dbReference type="PANTHER" id="PTHR20858:SF17">
    <property type="entry name" value="HYDROXYMETHYLPYRIMIDINE_PHOSPHOMETHYLPYRIMIDINE KINASE THI20-RELATED"/>
    <property type="match status" value="1"/>
</dbReference>
<comment type="pathway">
    <text evidence="1">Cofactor biosynthesis; thiamine diphosphate biosynthesis.</text>
</comment>
<dbReference type="FunFam" id="3.40.1190.20:FF:000003">
    <property type="entry name" value="Phosphomethylpyrimidine kinase ThiD"/>
    <property type="match status" value="1"/>
</dbReference>
<evidence type="ECO:0000256" key="6">
    <source>
        <dbReference type="ARBA" id="ARBA00022840"/>
    </source>
</evidence>
<protein>
    <recommendedName>
        <fullName evidence="2">hydroxymethylpyrimidine kinase</fullName>
        <ecNumber evidence="2">2.7.1.49</ecNumber>
    </recommendedName>
</protein>
<dbReference type="RefSeq" id="WP_151654839.1">
    <property type="nucleotide sequence ID" value="NZ_WBVP01000006.1"/>
</dbReference>
<dbReference type="Gene3D" id="3.40.1190.20">
    <property type="match status" value="1"/>
</dbReference>
<dbReference type="GO" id="GO:0008902">
    <property type="term" value="F:hydroxymethylpyrimidine kinase activity"/>
    <property type="evidence" value="ECO:0007669"/>
    <property type="project" value="UniProtKB-EC"/>
</dbReference>
<evidence type="ECO:0000256" key="5">
    <source>
        <dbReference type="ARBA" id="ARBA00022777"/>
    </source>
</evidence>
<accession>A0A6N6RTX4</accession>
<keyword evidence="5 8" id="KW-0418">Kinase</keyword>
<name>A0A6N6RTX4_9GAMM</name>
<dbReference type="InterPro" id="IPR029056">
    <property type="entry name" value="Ribokinase-like"/>
</dbReference>
<dbReference type="GO" id="GO:0008972">
    <property type="term" value="F:phosphomethylpyrimidine kinase activity"/>
    <property type="evidence" value="ECO:0007669"/>
    <property type="project" value="InterPro"/>
</dbReference>
<evidence type="ECO:0000259" key="7">
    <source>
        <dbReference type="Pfam" id="PF08543"/>
    </source>
</evidence>
<keyword evidence="6" id="KW-0067">ATP-binding</keyword>
<gene>
    <name evidence="8" type="primary">thiD</name>
    <name evidence="8" type="ORF">F8B77_07525</name>
</gene>
<organism evidence="8 9">
    <name type="scientific">Aliivibrio finisterrensis</name>
    <dbReference type="NCBI Taxonomy" id="511998"/>
    <lineage>
        <taxon>Bacteria</taxon>
        <taxon>Pseudomonadati</taxon>
        <taxon>Pseudomonadota</taxon>
        <taxon>Gammaproteobacteria</taxon>
        <taxon>Vibrionales</taxon>
        <taxon>Vibrionaceae</taxon>
        <taxon>Aliivibrio</taxon>
    </lineage>
</organism>
<keyword evidence="4" id="KW-0547">Nucleotide-binding</keyword>